<dbReference type="PANTHER" id="PTHR46344:SF27">
    <property type="entry name" value="KELCH REPEAT SUPERFAMILY PROTEIN"/>
    <property type="match status" value="1"/>
</dbReference>
<dbReference type="InterPro" id="IPR037293">
    <property type="entry name" value="Gal_Oxidase_central_sf"/>
</dbReference>
<keyword evidence="3" id="KW-1133">Transmembrane helix</keyword>
<accession>A0A814QRC3</accession>
<dbReference type="InterPro" id="IPR011043">
    <property type="entry name" value="Gal_Oxase/kelch_b-propeller"/>
</dbReference>
<dbReference type="EMBL" id="CAJNON010000228">
    <property type="protein sequence ID" value="CAF1123813.1"/>
    <property type="molecule type" value="Genomic_DNA"/>
</dbReference>
<gene>
    <name evidence="5" type="ORF">OKA104_LOCUS38476</name>
    <name evidence="4" type="ORF">VCS650_LOCUS21342</name>
</gene>
<evidence type="ECO:0000256" key="1">
    <source>
        <dbReference type="ARBA" id="ARBA00022441"/>
    </source>
</evidence>
<reference evidence="4" key="1">
    <citation type="submission" date="2021-02" db="EMBL/GenBank/DDBJ databases">
        <authorList>
            <person name="Nowell W R."/>
        </authorList>
    </citation>
    <scope>NUCLEOTIDE SEQUENCE</scope>
</reference>
<dbReference type="Gene3D" id="2.120.10.80">
    <property type="entry name" value="Kelch-type beta propeller"/>
    <property type="match status" value="1"/>
</dbReference>
<dbReference type="InterPro" id="IPR006652">
    <property type="entry name" value="Kelch_1"/>
</dbReference>
<organism evidence="4 6">
    <name type="scientific">Adineta steineri</name>
    <dbReference type="NCBI Taxonomy" id="433720"/>
    <lineage>
        <taxon>Eukaryota</taxon>
        <taxon>Metazoa</taxon>
        <taxon>Spiralia</taxon>
        <taxon>Gnathifera</taxon>
        <taxon>Rotifera</taxon>
        <taxon>Eurotatoria</taxon>
        <taxon>Bdelloidea</taxon>
        <taxon>Adinetida</taxon>
        <taxon>Adinetidae</taxon>
        <taxon>Adineta</taxon>
    </lineage>
</organism>
<dbReference type="EMBL" id="CAJOAY010006970">
    <property type="protein sequence ID" value="CAF4155193.1"/>
    <property type="molecule type" value="Genomic_DNA"/>
</dbReference>
<dbReference type="Pfam" id="PF01344">
    <property type="entry name" value="Kelch_1"/>
    <property type="match status" value="1"/>
</dbReference>
<keyword evidence="2" id="KW-0677">Repeat</keyword>
<dbReference type="SMART" id="SM00612">
    <property type="entry name" value="Kelch"/>
    <property type="match status" value="6"/>
</dbReference>
<feature type="transmembrane region" description="Helical" evidence="3">
    <location>
        <begin position="185"/>
        <end position="204"/>
    </location>
</feature>
<protein>
    <submittedName>
        <fullName evidence="4">Uncharacterized protein</fullName>
    </submittedName>
</protein>
<comment type="caution">
    <text evidence="4">The sequence shown here is derived from an EMBL/GenBank/DDBJ whole genome shotgun (WGS) entry which is preliminary data.</text>
</comment>
<evidence type="ECO:0000256" key="2">
    <source>
        <dbReference type="ARBA" id="ARBA00022737"/>
    </source>
</evidence>
<evidence type="ECO:0000256" key="3">
    <source>
        <dbReference type="SAM" id="Phobius"/>
    </source>
</evidence>
<evidence type="ECO:0000313" key="5">
    <source>
        <dbReference type="EMBL" id="CAF4155193.1"/>
    </source>
</evidence>
<dbReference type="Gene3D" id="3.90.176.10">
    <property type="entry name" value="Toxin ADP-ribosyltransferase, Chain A, domain 1"/>
    <property type="match status" value="1"/>
</dbReference>
<dbReference type="Gene3D" id="2.130.10.80">
    <property type="entry name" value="Galactose oxidase/kelch, beta-propeller"/>
    <property type="match status" value="3"/>
</dbReference>
<dbReference type="Proteomes" id="UP000663891">
    <property type="component" value="Unassembled WGS sequence"/>
</dbReference>
<dbReference type="PANTHER" id="PTHR46344">
    <property type="entry name" value="OS02G0202900 PROTEIN"/>
    <property type="match status" value="1"/>
</dbReference>
<keyword evidence="1" id="KW-0880">Kelch repeat</keyword>
<evidence type="ECO:0000313" key="6">
    <source>
        <dbReference type="Proteomes" id="UP000663891"/>
    </source>
</evidence>
<sequence>METINAFRFYIKDLSKQLEELCKLQKRDRADESLKVYRGYANMTTLELDQIRQNIGGLISFNGFTSTTKDYEIALGFAISKPTHESVIFQILANYNLNNVIFADITQYSEFHENEILFGLCSVFRITNCVRNENNQMSIIEMTATDEDVQNFENFVQKKAEAVIIEERNTHLLRCINPCSRRRSIILGSTIICLFIISIAAVILSRYMPSKHQISNLYNCEGANCTTSSTTIVFLNIDKFSIISVKFNDDTNAFVSLDTSTVTHEITSINTVTTELIATASTSAAMSASPKTPSQSTAPLSEWYNTSNMNNRRSMHTASVLANGHVLIAGGDYGREMNDSELYDPLAGTWTTTGSMNNARFGHVASVLSNGKVLVIGGSRVGNNEMISLNSAELYNPSTETWTTTGNMHFTRVGHTSSILNNGKLLVIGGLGVSDGYGPSLNTSELYDPSTEIWTIPNNTGNTQRRSMHTASVLTDGQVVVAGGWVYSDVTKSVALYDPSSESWTPTSSLNNARYSHTASILKNGKVLVTGGMGQIVLNTTELYDPSTRRWKTTGSLNNARYSHKASVLKNGKVLVTGGRSISNGDNISLNSTELYDPSTETWTVMAHMSTKRWDHTASVLLNEKVLVCGGINSDDYFSPINGELYQIP</sequence>
<dbReference type="Pfam" id="PF24681">
    <property type="entry name" value="Kelch_KLHDC2_KLHL20_DRC7"/>
    <property type="match status" value="1"/>
</dbReference>
<proteinExistence type="predicted"/>
<dbReference type="InterPro" id="IPR015915">
    <property type="entry name" value="Kelch-typ_b-propeller"/>
</dbReference>
<dbReference type="SUPFAM" id="SSF50965">
    <property type="entry name" value="Galactose oxidase, central domain"/>
    <property type="match status" value="1"/>
</dbReference>
<dbReference type="Proteomes" id="UP000663881">
    <property type="component" value="Unassembled WGS sequence"/>
</dbReference>
<dbReference type="AlphaFoldDB" id="A0A814QRC3"/>
<evidence type="ECO:0000313" key="4">
    <source>
        <dbReference type="EMBL" id="CAF1123813.1"/>
    </source>
</evidence>
<dbReference type="OrthoDB" id="45365at2759"/>
<dbReference type="PROSITE" id="PS51996">
    <property type="entry name" value="TR_MART"/>
    <property type="match status" value="1"/>
</dbReference>
<dbReference type="SUPFAM" id="SSF56399">
    <property type="entry name" value="ADP-ribosylation"/>
    <property type="match status" value="1"/>
</dbReference>
<name>A0A814QRC3_9BILA</name>
<keyword evidence="3" id="KW-0472">Membrane</keyword>
<keyword evidence="3" id="KW-0812">Transmembrane</keyword>